<dbReference type="AlphaFoldDB" id="A0ABD1ZXC9"/>
<comment type="caution">
    <text evidence="2">The sequence shown here is derived from an EMBL/GenBank/DDBJ whole genome shotgun (WGS) entry which is preliminary data.</text>
</comment>
<accession>A0ABD1ZXC9</accession>
<gene>
    <name evidence="2" type="ORF">V1478_017220</name>
</gene>
<feature type="compositionally biased region" description="Basic and acidic residues" evidence="1">
    <location>
        <begin position="1"/>
        <end position="16"/>
    </location>
</feature>
<dbReference type="EMBL" id="JAUDFV010000161">
    <property type="protein sequence ID" value="KAL2713027.1"/>
    <property type="molecule type" value="Genomic_DNA"/>
</dbReference>
<reference evidence="2 3" key="1">
    <citation type="journal article" date="2024" name="Ann. Entomol. Soc. Am.">
        <title>Genomic analyses of the southern and eastern yellowjacket wasps (Hymenoptera: Vespidae) reveal evolutionary signatures of social life.</title>
        <authorList>
            <person name="Catto M.A."/>
            <person name="Caine P.B."/>
            <person name="Orr S.E."/>
            <person name="Hunt B.G."/>
            <person name="Goodisman M.A.D."/>
        </authorList>
    </citation>
    <scope>NUCLEOTIDE SEQUENCE [LARGE SCALE GENOMIC DNA]</scope>
    <source>
        <strain evidence="2">233</strain>
        <tissue evidence="2">Head and thorax</tissue>
    </source>
</reference>
<protein>
    <submittedName>
        <fullName evidence="2">Uncharacterized protein</fullName>
    </submittedName>
</protein>
<evidence type="ECO:0000313" key="2">
    <source>
        <dbReference type="EMBL" id="KAL2713027.1"/>
    </source>
</evidence>
<evidence type="ECO:0000256" key="1">
    <source>
        <dbReference type="SAM" id="MobiDB-lite"/>
    </source>
</evidence>
<proteinExistence type="predicted"/>
<organism evidence="2 3">
    <name type="scientific">Vespula squamosa</name>
    <name type="common">Southern yellow jacket</name>
    <name type="synonym">Wasp</name>
    <dbReference type="NCBI Taxonomy" id="30214"/>
    <lineage>
        <taxon>Eukaryota</taxon>
        <taxon>Metazoa</taxon>
        <taxon>Ecdysozoa</taxon>
        <taxon>Arthropoda</taxon>
        <taxon>Hexapoda</taxon>
        <taxon>Insecta</taxon>
        <taxon>Pterygota</taxon>
        <taxon>Neoptera</taxon>
        <taxon>Endopterygota</taxon>
        <taxon>Hymenoptera</taxon>
        <taxon>Apocrita</taxon>
        <taxon>Aculeata</taxon>
        <taxon>Vespoidea</taxon>
        <taxon>Vespidae</taxon>
        <taxon>Vespinae</taxon>
        <taxon>Vespula</taxon>
    </lineage>
</organism>
<sequence length="172" mass="18997">MKDRNKRGESRPRDGCGSDNPVGSPRLATRTAQSALGSTVRDDPSTPPLKGRRYQLIDFGISACYLQLDRYVGSLGISFAGENGSKGGTLVDERFIVSRNELGNFRFRLSIRESYLIVRKMDFYADRELGATNAPTATVSSYYCPSALSQCLSEYASEGKSPFIGDLFREQK</sequence>
<feature type="region of interest" description="Disordered" evidence="1">
    <location>
        <begin position="1"/>
        <end position="49"/>
    </location>
</feature>
<keyword evidence="3" id="KW-1185">Reference proteome</keyword>
<evidence type="ECO:0000313" key="3">
    <source>
        <dbReference type="Proteomes" id="UP001607302"/>
    </source>
</evidence>
<name>A0ABD1ZXC9_VESSQ</name>
<dbReference type="Proteomes" id="UP001607302">
    <property type="component" value="Unassembled WGS sequence"/>
</dbReference>